<reference evidence="2" key="2">
    <citation type="submission" date="2017-02" db="EMBL/GenBank/DDBJ databases">
        <title>Sunflower complete genome.</title>
        <authorList>
            <person name="Langlade N."/>
            <person name="Munos S."/>
        </authorList>
    </citation>
    <scope>NUCLEOTIDE SEQUENCE [LARGE SCALE GENOMIC DNA]</scope>
    <source>
        <tissue evidence="2">Leaves</tissue>
    </source>
</reference>
<evidence type="ECO:0000313" key="1">
    <source>
        <dbReference type="EMBL" id="KAF5756825.1"/>
    </source>
</evidence>
<dbReference type="EMBL" id="MNCJ02000332">
    <property type="protein sequence ID" value="KAF5756825.1"/>
    <property type="molecule type" value="Genomic_DNA"/>
</dbReference>
<reference evidence="1" key="3">
    <citation type="submission" date="2020-06" db="EMBL/GenBank/DDBJ databases">
        <title>Helianthus annuus Genome sequencing and assembly Release 2.</title>
        <authorList>
            <person name="Gouzy J."/>
            <person name="Langlade N."/>
            <person name="Munos S."/>
        </authorList>
    </citation>
    <scope>NUCLEOTIDE SEQUENCE</scope>
    <source>
        <tissue evidence="1">Leaves</tissue>
    </source>
</reference>
<name>A0A251RR96_HELAN</name>
<dbReference type="AlphaFoldDB" id="A0A251RR96"/>
<dbReference type="InterPro" id="IPR006873">
    <property type="entry name" value="DUF620"/>
</dbReference>
<protein>
    <submittedName>
        <fullName evidence="2">Uncharacterized protein</fullName>
    </submittedName>
</protein>
<sequence length="107" mass="12267">MSHTKTRMQEVWTIEEVAFNVPGLSINCFIPLAELRFGDVSDASEYSQEGRVKTAAMADPAYWAKVGALERRDGLGHNVGLKRDVEKIYEKNRWDWMLIGIDLTYKM</sequence>
<gene>
    <name evidence="2" type="ORF">HannXRQ_Chr17g0557131</name>
    <name evidence="1" type="ORF">HanXRQr2_Chr17g0819361</name>
</gene>
<dbReference type="STRING" id="4232.A0A251RR96"/>
<accession>A0A251RR96</accession>
<dbReference type="Pfam" id="PF04788">
    <property type="entry name" value="DUF620"/>
    <property type="match status" value="1"/>
</dbReference>
<dbReference type="InParanoid" id="A0A251RR96"/>
<reference evidence="1 3" key="1">
    <citation type="journal article" date="2017" name="Nature">
        <title>The sunflower genome provides insights into oil metabolism, flowering and Asterid evolution.</title>
        <authorList>
            <person name="Badouin H."/>
            <person name="Gouzy J."/>
            <person name="Grassa C.J."/>
            <person name="Murat F."/>
            <person name="Staton S.E."/>
            <person name="Cottret L."/>
            <person name="Lelandais-Briere C."/>
            <person name="Owens G.L."/>
            <person name="Carrere S."/>
            <person name="Mayjonade B."/>
            <person name="Legrand L."/>
            <person name="Gill N."/>
            <person name="Kane N.C."/>
            <person name="Bowers J.E."/>
            <person name="Hubner S."/>
            <person name="Bellec A."/>
            <person name="Berard A."/>
            <person name="Berges H."/>
            <person name="Blanchet N."/>
            <person name="Boniface M.C."/>
            <person name="Brunel D."/>
            <person name="Catrice O."/>
            <person name="Chaidir N."/>
            <person name="Claudel C."/>
            <person name="Donnadieu C."/>
            <person name="Faraut T."/>
            <person name="Fievet G."/>
            <person name="Helmstetter N."/>
            <person name="King M."/>
            <person name="Knapp S.J."/>
            <person name="Lai Z."/>
            <person name="Le Paslier M.C."/>
            <person name="Lippi Y."/>
            <person name="Lorenzon L."/>
            <person name="Mandel J.R."/>
            <person name="Marage G."/>
            <person name="Marchand G."/>
            <person name="Marquand E."/>
            <person name="Bret-Mestries E."/>
            <person name="Morien E."/>
            <person name="Nambeesan S."/>
            <person name="Nguyen T."/>
            <person name="Pegot-Espagnet P."/>
            <person name="Pouilly N."/>
            <person name="Raftis F."/>
            <person name="Sallet E."/>
            <person name="Schiex T."/>
            <person name="Thomas J."/>
            <person name="Vandecasteele C."/>
            <person name="Vares D."/>
            <person name="Vear F."/>
            <person name="Vautrin S."/>
            <person name="Crespi M."/>
            <person name="Mangin B."/>
            <person name="Burke J.M."/>
            <person name="Salse J."/>
            <person name="Munos S."/>
            <person name="Vincourt P."/>
            <person name="Rieseberg L.H."/>
            <person name="Langlade N.B."/>
        </authorList>
    </citation>
    <scope>NUCLEOTIDE SEQUENCE [LARGE SCALE GENOMIC DNA]</scope>
    <source>
        <strain evidence="3">cv. SF193</strain>
        <tissue evidence="1">Leaves</tissue>
    </source>
</reference>
<proteinExistence type="predicted"/>
<dbReference type="Gramene" id="mRNA:HanXRQr2_Chr17g0819361">
    <property type="protein sequence ID" value="CDS:HanXRQr2_Chr17g0819361.1"/>
    <property type="gene ID" value="HanXRQr2_Chr17g0819361"/>
</dbReference>
<evidence type="ECO:0000313" key="2">
    <source>
        <dbReference type="EMBL" id="OTF87018.1"/>
    </source>
</evidence>
<dbReference type="EMBL" id="CM007906">
    <property type="protein sequence ID" value="OTF87018.1"/>
    <property type="molecule type" value="Genomic_DNA"/>
</dbReference>
<evidence type="ECO:0000313" key="3">
    <source>
        <dbReference type="Proteomes" id="UP000215914"/>
    </source>
</evidence>
<organism evidence="2 3">
    <name type="scientific">Helianthus annuus</name>
    <name type="common">Common sunflower</name>
    <dbReference type="NCBI Taxonomy" id="4232"/>
    <lineage>
        <taxon>Eukaryota</taxon>
        <taxon>Viridiplantae</taxon>
        <taxon>Streptophyta</taxon>
        <taxon>Embryophyta</taxon>
        <taxon>Tracheophyta</taxon>
        <taxon>Spermatophyta</taxon>
        <taxon>Magnoliopsida</taxon>
        <taxon>eudicotyledons</taxon>
        <taxon>Gunneridae</taxon>
        <taxon>Pentapetalae</taxon>
        <taxon>asterids</taxon>
        <taxon>campanulids</taxon>
        <taxon>Asterales</taxon>
        <taxon>Asteraceae</taxon>
        <taxon>Asteroideae</taxon>
        <taxon>Heliantheae alliance</taxon>
        <taxon>Heliantheae</taxon>
        <taxon>Helianthus</taxon>
    </lineage>
</organism>
<keyword evidence="3" id="KW-1185">Reference proteome</keyword>
<dbReference type="Proteomes" id="UP000215914">
    <property type="component" value="Chromosome 17"/>
</dbReference>